<evidence type="ECO:0000313" key="2">
    <source>
        <dbReference type="Proteomes" id="UP001424459"/>
    </source>
</evidence>
<sequence length="251" mass="26480">MPASAWALAAAEAVRAASLNLCTDELLLSLGRPEQIVSVSHLGRNAQETALWRLGQRVPANDGSLESVAARRPTLLLSMGGSGRARASLAAKLGIRLIDLSYPTSPAEVVRQAETVAAALGRPEAARPYRAALARLVATRQSLRPGAFLSGGGQSLSPGGLGAQWLALAGVRQIALPGGRLTLEGLATDPPKLLIRSDYRESQASRGTAWLKHPLVARLAPRTVRTDGRAWTCGGLPMLAEVARLRQVMPR</sequence>
<reference evidence="2" key="1">
    <citation type="journal article" date="2019" name="Int. J. Syst. Evol. Microbiol.">
        <title>The Global Catalogue of Microorganisms (GCM) 10K type strain sequencing project: providing services to taxonomists for standard genome sequencing and annotation.</title>
        <authorList>
            <consortium name="The Broad Institute Genomics Platform"/>
            <consortium name="The Broad Institute Genome Sequencing Center for Infectious Disease"/>
            <person name="Wu L."/>
            <person name="Ma J."/>
        </authorList>
    </citation>
    <scope>NUCLEOTIDE SEQUENCE [LARGE SCALE GENOMIC DNA]</scope>
    <source>
        <strain evidence="2">JCM 17564</strain>
    </source>
</reference>
<accession>A0ABP7UEZ4</accession>
<dbReference type="SUPFAM" id="SSF53807">
    <property type="entry name" value="Helical backbone' metal receptor"/>
    <property type="match status" value="1"/>
</dbReference>
<protein>
    <submittedName>
        <fullName evidence="1">ABC transporter substrate-binding protein</fullName>
    </submittedName>
</protein>
<dbReference type="Gene3D" id="3.40.50.1980">
    <property type="entry name" value="Nitrogenase molybdenum iron protein domain"/>
    <property type="match status" value="1"/>
</dbReference>
<dbReference type="Proteomes" id="UP001424459">
    <property type="component" value="Unassembled WGS sequence"/>
</dbReference>
<evidence type="ECO:0000313" key="1">
    <source>
        <dbReference type="EMBL" id="GAA4041710.1"/>
    </source>
</evidence>
<dbReference type="EMBL" id="BAABBR010000001">
    <property type="protein sequence ID" value="GAA4041710.1"/>
    <property type="molecule type" value="Genomic_DNA"/>
</dbReference>
<dbReference type="RefSeq" id="WP_344697278.1">
    <property type="nucleotide sequence ID" value="NZ_BAABBR010000001.1"/>
</dbReference>
<comment type="caution">
    <text evidence="1">The sequence shown here is derived from an EMBL/GenBank/DDBJ whole genome shotgun (WGS) entry which is preliminary data.</text>
</comment>
<gene>
    <name evidence="1" type="ORF">GCM10022281_23500</name>
</gene>
<name>A0ABP7UEZ4_9SPHN</name>
<organism evidence="1 2">
    <name type="scientific">Sphingomonas rosea</name>
    <dbReference type="NCBI Taxonomy" id="335605"/>
    <lineage>
        <taxon>Bacteria</taxon>
        <taxon>Pseudomonadati</taxon>
        <taxon>Pseudomonadota</taxon>
        <taxon>Alphaproteobacteria</taxon>
        <taxon>Sphingomonadales</taxon>
        <taxon>Sphingomonadaceae</taxon>
        <taxon>Sphingomonas</taxon>
    </lineage>
</organism>
<keyword evidence="2" id="KW-1185">Reference proteome</keyword>
<proteinExistence type="predicted"/>